<evidence type="ECO:0000256" key="1">
    <source>
        <dbReference type="ARBA" id="ARBA00004196"/>
    </source>
</evidence>
<organism evidence="5 6">
    <name type="scientific">Peptoniphilus indolicus</name>
    <dbReference type="NCBI Taxonomy" id="33030"/>
    <lineage>
        <taxon>Bacteria</taxon>
        <taxon>Bacillati</taxon>
        <taxon>Bacillota</taxon>
        <taxon>Tissierellia</taxon>
        <taxon>Tissierellales</taxon>
        <taxon>Peptoniphilaceae</taxon>
        <taxon>Peptoniphilus</taxon>
    </lineage>
</organism>
<dbReference type="Gene3D" id="2.40.30.170">
    <property type="match status" value="1"/>
</dbReference>
<protein>
    <submittedName>
        <fullName evidence="5">Macrolide transporter subunit MacA</fullName>
    </submittedName>
</protein>
<name>A0A379DB89_9FIRM</name>
<feature type="coiled-coil region" evidence="3">
    <location>
        <begin position="297"/>
        <end position="416"/>
    </location>
</feature>
<evidence type="ECO:0000259" key="4">
    <source>
        <dbReference type="Pfam" id="PF25990"/>
    </source>
</evidence>
<feature type="coiled-coil region" evidence="3">
    <location>
        <begin position="220"/>
        <end position="254"/>
    </location>
</feature>
<keyword evidence="2 3" id="KW-0175">Coiled coil</keyword>
<evidence type="ECO:0000256" key="3">
    <source>
        <dbReference type="SAM" id="Coils"/>
    </source>
</evidence>
<dbReference type="EMBL" id="UGTH01000001">
    <property type="protein sequence ID" value="SUB74842.1"/>
    <property type="molecule type" value="Genomic_DNA"/>
</dbReference>
<feature type="domain" description="YknX-like beta-barrel" evidence="4">
    <location>
        <begin position="471"/>
        <end position="551"/>
    </location>
</feature>
<dbReference type="RefSeq" id="WP_004819260.1">
    <property type="nucleotide sequence ID" value="NZ_UGTH01000001.1"/>
</dbReference>
<dbReference type="Gene3D" id="6.20.50.140">
    <property type="match status" value="1"/>
</dbReference>
<dbReference type="PANTHER" id="PTHR32347">
    <property type="entry name" value="EFFLUX SYSTEM COMPONENT YKNX-RELATED"/>
    <property type="match status" value="1"/>
</dbReference>
<comment type="subcellular location">
    <subcellularLocation>
        <location evidence="1">Cell envelope</location>
    </subcellularLocation>
</comment>
<gene>
    <name evidence="5" type="ORF">NCTC11088_00604</name>
</gene>
<sequence>MKIKNFILGHKKIAIALGIILVLLIGRSILGRAGKSKYVQLPKIETTEIRKKDFSNMIKESGKVKSEDSVDIFAEKNLPVESVEVKVGDEVIAGQIIAKLDDSSLKQQIKAKEALIASNNRTSGIQVKSAKDKLNEALKGKNDGTNSQVVSANANVLQTYDQWQLAEKTYDDYLRSLNMGYNEALVAKKGNDTTLQNNLNSQNLTYEQTKQKLTESVSLAENARRGYSELTVQLDRLKSEDEAITRDINELNIKLGNVKARGEGGSSGDEINGKKNTQMFEETLKIQEEINRETRKINEKTIESQQIKAKIAEVEAERSKFKSQIDSNEETRLSLEKELAQQEQNLANTKNTLNTQIGQDQLSKRSREDVLNTYRKNAADAKNVYENAKKNLTVALAAQEAEIRSLESGLEQAKASGDNGVNSVDLKNLYEELEKTVIKAPISGTITKVDMVKGQAPTASLAQIQTVKRTIIESQIKEYDYPKIKVGMEVEVTADALGKNEVFKGRVESISPTPKAAESNQGQTQSQEVAYKSKISIDDPQLKLKPGMSVRTKYILESKKDVIIVPTSAIYKKNDKSFMLVVDDKDVTEIREIEVKVVTGNDVESVITSKDLKGKMRVINSADKYQSGTTVQLTEEMEEKK</sequence>
<dbReference type="AlphaFoldDB" id="A0A379DB89"/>
<proteinExistence type="predicted"/>
<dbReference type="Proteomes" id="UP000254777">
    <property type="component" value="Unassembled WGS sequence"/>
</dbReference>
<dbReference type="InterPro" id="IPR050465">
    <property type="entry name" value="UPF0194_transport"/>
</dbReference>
<dbReference type="Gene3D" id="2.40.50.100">
    <property type="match status" value="1"/>
</dbReference>
<dbReference type="GO" id="GO:0030313">
    <property type="term" value="C:cell envelope"/>
    <property type="evidence" value="ECO:0007669"/>
    <property type="project" value="UniProtKB-SubCell"/>
</dbReference>
<accession>A0A379DB89</accession>
<evidence type="ECO:0000313" key="5">
    <source>
        <dbReference type="EMBL" id="SUB74842.1"/>
    </source>
</evidence>
<dbReference type="Pfam" id="PF25990">
    <property type="entry name" value="Beta-barrel_YknX"/>
    <property type="match status" value="1"/>
</dbReference>
<evidence type="ECO:0000313" key="6">
    <source>
        <dbReference type="Proteomes" id="UP000254777"/>
    </source>
</evidence>
<dbReference type="InterPro" id="IPR058636">
    <property type="entry name" value="Beta-barrel_YknX"/>
</dbReference>
<evidence type="ECO:0000256" key="2">
    <source>
        <dbReference type="ARBA" id="ARBA00023054"/>
    </source>
</evidence>
<reference evidence="5 6" key="1">
    <citation type="submission" date="2018-06" db="EMBL/GenBank/DDBJ databases">
        <authorList>
            <consortium name="Pathogen Informatics"/>
            <person name="Doyle S."/>
        </authorList>
    </citation>
    <scope>NUCLEOTIDE SEQUENCE [LARGE SCALE GENOMIC DNA]</scope>
    <source>
        <strain evidence="5 6">NCTC11088</strain>
    </source>
</reference>